<protein>
    <submittedName>
        <fullName evidence="1">Uncharacterized protein</fullName>
    </submittedName>
</protein>
<proteinExistence type="predicted"/>
<dbReference type="AlphaFoldDB" id="A0A699TQT3"/>
<accession>A0A699TQT3</accession>
<sequence>LAFYDRLAPAAVLAQLVAEEPNYEFEQLRAYVKRFYQLWSRNQWKRERYAPSFHLDDYNVDPRSWLRFPILSGGFGEELAALLGVLAKAPRKFFGEIAPKLAERRPLGSSSAAFAVSPTRCLGFYGL</sequence>
<comment type="caution">
    <text evidence="1">The sequence shown here is derived from an EMBL/GenBank/DDBJ whole genome shotgun (WGS) entry which is preliminary data.</text>
</comment>
<evidence type="ECO:0000313" key="1">
    <source>
        <dbReference type="EMBL" id="GFD11569.1"/>
    </source>
</evidence>
<organism evidence="1">
    <name type="scientific">Tanacetum cinerariifolium</name>
    <name type="common">Dalmatian daisy</name>
    <name type="synonym">Chrysanthemum cinerariifolium</name>
    <dbReference type="NCBI Taxonomy" id="118510"/>
    <lineage>
        <taxon>Eukaryota</taxon>
        <taxon>Viridiplantae</taxon>
        <taxon>Streptophyta</taxon>
        <taxon>Embryophyta</taxon>
        <taxon>Tracheophyta</taxon>
        <taxon>Spermatophyta</taxon>
        <taxon>Magnoliopsida</taxon>
        <taxon>eudicotyledons</taxon>
        <taxon>Gunneridae</taxon>
        <taxon>Pentapetalae</taxon>
        <taxon>asterids</taxon>
        <taxon>campanulids</taxon>
        <taxon>Asterales</taxon>
        <taxon>Asteraceae</taxon>
        <taxon>Asteroideae</taxon>
        <taxon>Anthemideae</taxon>
        <taxon>Anthemidinae</taxon>
        <taxon>Tanacetum</taxon>
    </lineage>
</organism>
<dbReference type="Gene3D" id="3.40.50.620">
    <property type="entry name" value="HUPs"/>
    <property type="match status" value="1"/>
</dbReference>
<dbReference type="EMBL" id="BKCJ011259879">
    <property type="protein sequence ID" value="GFD11569.1"/>
    <property type="molecule type" value="Genomic_DNA"/>
</dbReference>
<gene>
    <name evidence="1" type="ORF">Tci_883538</name>
</gene>
<reference evidence="1" key="1">
    <citation type="journal article" date="2019" name="Sci. Rep.">
        <title>Draft genome of Tanacetum cinerariifolium, the natural source of mosquito coil.</title>
        <authorList>
            <person name="Yamashiro T."/>
            <person name="Shiraishi A."/>
            <person name="Satake H."/>
            <person name="Nakayama K."/>
        </authorList>
    </citation>
    <scope>NUCLEOTIDE SEQUENCE</scope>
</reference>
<name>A0A699TQT3_TANCI</name>
<feature type="non-terminal residue" evidence="1">
    <location>
        <position position="1"/>
    </location>
</feature>
<dbReference type="InterPro" id="IPR014729">
    <property type="entry name" value="Rossmann-like_a/b/a_fold"/>
</dbReference>